<dbReference type="EMBL" id="CP124550">
    <property type="protein sequence ID" value="WIO45934.1"/>
    <property type="molecule type" value="Genomic_DNA"/>
</dbReference>
<sequence length="168" mass="19517">MMQHEDEYDQFRRQECKEITTEMFHVDLPVDEFLCDDVETGTGSYATLFRSGKEVYALLVAQPSAMQTMADVQRILKGMGLTVDKYMPPYADPTYFYRQAAALIKRRYPARRCWTVEDLRYYSRQTAYSPALVRVVAIDGAVRRYNAAGKSWQDVMECSFRKVRVAYA</sequence>
<protein>
    <submittedName>
        <fullName evidence="1">Uncharacterized protein</fullName>
    </submittedName>
</protein>
<proteinExistence type="predicted"/>
<name>A0ABY8WYK2_9BACT</name>
<dbReference type="Proteomes" id="UP001177295">
    <property type="component" value="Chromosome"/>
</dbReference>
<organism evidence="1 2">
    <name type="scientific">Candidatus Southlakia epibionticum</name>
    <dbReference type="NCBI Taxonomy" id="3043284"/>
    <lineage>
        <taxon>Bacteria</taxon>
        <taxon>Candidatus Saccharimonadota</taxon>
        <taxon>Candidatus Saccharimonadia</taxon>
        <taxon>Candidatus Saccharimonadales</taxon>
        <taxon>Candidatus Saccharimonadaceae</taxon>
        <taxon>Candidatus Southlakia</taxon>
    </lineage>
</organism>
<dbReference type="RefSeq" id="WP_376754298.1">
    <property type="nucleotide sequence ID" value="NZ_CP124550.1"/>
</dbReference>
<keyword evidence="2" id="KW-1185">Reference proteome</keyword>
<accession>A0ABY8WYK2</accession>
<reference evidence="1 2" key="1">
    <citation type="journal article" date="2023" name="Cell">
        <title>Genetic manipulation of Patescibacteria provides mechanistic insights into microbial dark matter and the epibiotic lifestyle.</title>
        <authorList>
            <person name="Wang Y."/>
            <person name="Gallagher L.A."/>
            <person name="Andrade P.A."/>
            <person name="Liu A."/>
            <person name="Humphreys I.R."/>
            <person name="Turkarslan S."/>
            <person name="Cutler K.J."/>
            <person name="Arrieta-Ortiz M.L."/>
            <person name="Li Y."/>
            <person name="Radey M.C."/>
            <person name="McLean J.S."/>
            <person name="Cong Q."/>
            <person name="Baker D."/>
            <person name="Baliga N.S."/>
            <person name="Peterson S.B."/>
            <person name="Mougous J.D."/>
        </authorList>
    </citation>
    <scope>NUCLEOTIDE SEQUENCE [LARGE SCALE GENOMIC DNA]</scope>
    <source>
        <strain evidence="1 2">ML1</strain>
    </source>
</reference>
<gene>
    <name evidence="1" type="ORF">SEML1_0304</name>
</gene>
<evidence type="ECO:0000313" key="2">
    <source>
        <dbReference type="Proteomes" id="UP001177295"/>
    </source>
</evidence>
<evidence type="ECO:0000313" key="1">
    <source>
        <dbReference type="EMBL" id="WIO45934.1"/>
    </source>
</evidence>